<dbReference type="PANTHER" id="PTHR47947:SF3">
    <property type="entry name" value="CYTOCHROME P450 81D1-LIKE"/>
    <property type="match status" value="1"/>
</dbReference>
<dbReference type="EMBL" id="BPVZ01000034">
    <property type="protein sequence ID" value="GKV11467.1"/>
    <property type="molecule type" value="Genomic_DNA"/>
</dbReference>
<evidence type="ECO:0008006" key="11">
    <source>
        <dbReference type="Google" id="ProtNLM"/>
    </source>
</evidence>
<comment type="similarity">
    <text evidence="1 8">Belongs to the cytochrome P450 family.</text>
</comment>
<dbReference type="PRINTS" id="PR00463">
    <property type="entry name" value="EP450I"/>
</dbReference>
<comment type="cofactor">
    <cofactor evidence="7">
        <name>heme</name>
        <dbReference type="ChEBI" id="CHEBI:30413"/>
    </cofactor>
</comment>
<dbReference type="InterPro" id="IPR001128">
    <property type="entry name" value="Cyt_P450"/>
</dbReference>
<dbReference type="GO" id="GO:0005506">
    <property type="term" value="F:iron ion binding"/>
    <property type="evidence" value="ECO:0007669"/>
    <property type="project" value="InterPro"/>
</dbReference>
<evidence type="ECO:0000256" key="7">
    <source>
        <dbReference type="PIRSR" id="PIRSR602401-1"/>
    </source>
</evidence>
<keyword evidence="6 8" id="KW-0503">Monooxygenase</keyword>
<evidence type="ECO:0000313" key="9">
    <source>
        <dbReference type="EMBL" id="GKV11467.1"/>
    </source>
</evidence>
<keyword evidence="4 8" id="KW-0560">Oxidoreductase</keyword>
<dbReference type="GO" id="GO:0016705">
    <property type="term" value="F:oxidoreductase activity, acting on paired donors, with incorporation or reduction of molecular oxygen"/>
    <property type="evidence" value="ECO:0007669"/>
    <property type="project" value="InterPro"/>
</dbReference>
<dbReference type="InterPro" id="IPR050651">
    <property type="entry name" value="Plant_Cytochrome_P450_Monoox"/>
</dbReference>
<evidence type="ECO:0000256" key="3">
    <source>
        <dbReference type="ARBA" id="ARBA00022723"/>
    </source>
</evidence>
<feature type="binding site" description="axial binding residue" evidence="7">
    <location>
        <position position="42"/>
    </location>
    <ligand>
        <name>heme</name>
        <dbReference type="ChEBI" id="CHEBI:30413"/>
    </ligand>
    <ligandPart>
        <name>Fe</name>
        <dbReference type="ChEBI" id="CHEBI:18248"/>
    </ligandPart>
</feature>
<evidence type="ECO:0000256" key="2">
    <source>
        <dbReference type="ARBA" id="ARBA00022617"/>
    </source>
</evidence>
<evidence type="ECO:0000313" key="10">
    <source>
        <dbReference type="Proteomes" id="UP001054252"/>
    </source>
</evidence>
<keyword evidence="10" id="KW-1185">Reference proteome</keyword>
<dbReference type="InterPro" id="IPR017972">
    <property type="entry name" value="Cyt_P450_CS"/>
</dbReference>
<dbReference type="Proteomes" id="UP001054252">
    <property type="component" value="Unassembled WGS sequence"/>
</dbReference>
<reference evidence="9 10" key="1">
    <citation type="journal article" date="2021" name="Commun. Biol.">
        <title>The genome of Shorea leprosula (Dipterocarpaceae) highlights the ecological relevance of drought in aseasonal tropical rainforests.</title>
        <authorList>
            <person name="Ng K.K.S."/>
            <person name="Kobayashi M.J."/>
            <person name="Fawcett J.A."/>
            <person name="Hatakeyama M."/>
            <person name="Paape T."/>
            <person name="Ng C.H."/>
            <person name="Ang C.C."/>
            <person name="Tnah L.H."/>
            <person name="Lee C.T."/>
            <person name="Nishiyama T."/>
            <person name="Sese J."/>
            <person name="O'Brien M.J."/>
            <person name="Copetti D."/>
            <person name="Mohd Noor M.I."/>
            <person name="Ong R.C."/>
            <person name="Putra M."/>
            <person name="Sireger I.Z."/>
            <person name="Indrioko S."/>
            <person name="Kosugi Y."/>
            <person name="Izuno A."/>
            <person name="Isagi Y."/>
            <person name="Lee S.L."/>
            <person name="Shimizu K.K."/>
        </authorList>
    </citation>
    <scope>NUCLEOTIDE SEQUENCE [LARGE SCALE GENOMIC DNA]</scope>
    <source>
        <strain evidence="9">214</strain>
    </source>
</reference>
<dbReference type="GO" id="GO:0004497">
    <property type="term" value="F:monooxygenase activity"/>
    <property type="evidence" value="ECO:0007669"/>
    <property type="project" value="UniProtKB-KW"/>
</dbReference>
<keyword evidence="3 7" id="KW-0479">Metal-binding</keyword>
<evidence type="ECO:0000256" key="4">
    <source>
        <dbReference type="ARBA" id="ARBA00023002"/>
    </source>
</evidence>
<protein>
    <recommendedName>
        <fullName evidence="11">Cytochrome P450</fullName>
    </recommendedName>
</protein>
<name>A0AAV5JJG8_9ROSI</name>
<dbReference type="Pfam" id="PF00067">
    <property type="entry name" value="p450"/>
    <property type="match status" value="1"/>
</dbReference>
<dbReference type="InterPro" id="IPR036396">
    <property type="entry name" value="Cyt_P450_sf"/>
</dbReference>
<evidence type="ECO:0000256" key="5">
    <source>
        <dbReference type="ARBA" id="ARBA00023004"/>
    </source>
</evidence>
<keyword evidence="5 7" id="KW-0408">Iron</keyword>
<dbReference type="SUPFAM" id="SSF48264">
    <property type="entry name" value="Cytochrome P450"/>
    <property type="match status" value="1"/>
</dbReference>
<evidence type="ECO:0000256" key="1">
    <source>
        <dbReference type="ARBA" id="ARBA00010617"/>
    </source>
</evidence>
<organism evidence="9 10">
    <name type="scientific">Rubroshorea leprosula</name>
    <dbReference type="NCBI Taxonomy" id="152421"/>
    <lineage>
        <taxon>Eukaryota</taxon>
        <taxon>Viridiplantae</taxon>
        <taxon>Streptophyta</taxon>
        <taxon>Embryophyta</taxon>
        <taxon>Tracheophyta</taxon>
        <taxon>Spermatophyta</taxon>
        <taxon>Magnoliopsida</taxon>
        <taxon>eudicotyledons</taxon>
        <taxon>Gunneridae</taxon>
        <taxon>Pentapetalae</taxon>
        <taxon>rosids</taxon>
        <taxon>malvids</taxon>
        <taxon>Malvales</taxon>
        <taxon>Dipterocarpaceae</taxon>
        <taxon>Rubroshorea</taxon>
    </lineage>
</organism>
<comment type="caution">
    <text evidence="9">The sequence shown here is derived from an EMBL/GenBank/DDBJ whole genome shotgun (WGS) entry which is preliminary data.</text>
</comment>
<dbReference type="AlphaFoldDB" id="A0AAV5JJG8"/>
<accession>A0AAV5JJG8</accession>
<evidence type="ECO:0000256" key="8">
    <source>
        <dbReference type="RuleBase" id="RU000461"/>
    </source>
</evidence>
<dbReference type="PANTHER" id="PTHR47947">
    <property type="entry name" value="CYTOCHROME P450 82C3-RELATED"/>
    <property type="match status" value="1"/>
</dbReference>
<proteinExistence type="inferred from homology"/>
<dbReference type="Gene3D" id="1.10.630.10">
    <property type="entry name" value="Cytochrome P450"/>
    <property type="match status" value="1"/>
</dbReference>
<dbReference type="GO" id="GO:0020037">
    <property type="term" value="F:heme binding"/>
    <property type="evidence" value="ECO:0007669"/>
    <property type="project" value="InterPro"/>
</dbReference>
<gene>
    <name evidence="9" type="ORF">SLEP1_g22726</name>
</gene>
<keyword evidence="2 7" id="KW-0349">Heme</keyword>
<evidence type="ECO:0000256" key="6">
    <source>
        <dbReference type="ARBA" id="ARBA00023033"/>
    </source>
</evidence>
<dbReference type="PROSITE" id="PS00086">
    <property type="entry name" value="CYTOCHROME_P450"/>
    <property type="match status" value="1"/>
</dbReference>
<sequence>MAIHRDKNLWDDPLSFKPNRFENGDQGEGYKMMPFGLGRRACPGAGLGLRIVGLTLGSLLQCFEWKKLKDEEIDVLEGIGLTMPKARPIVGLCKARPIINKALLH</sequence>
<dbReference type="InterPro" id="IPR002401">
    <property type="entry name" value="Cyt_P450_E_grp-I"/>
</dbReference>